<comment type="caution">
    <text evidence="2">The sequence shown here is derived from an EMBL/GenBank/DDBJ whole genome shotgun (WGS) entry which is preliminary data.</text>
</comment>
<evidence type="ECO:0000313" key="2">
    <source>
        <dbReference type="EMBL" id="KAK2088537.1"/>
    </source>
</evidence>
<protein>
    <submittedName>
        <fullName evidence="2">Uncharacterized protein</fullName>
    </submittedName>
</protein>
<name>A0ABQ9TWI8_SAGOE</name>
<evidence type="ECO:0000313" key="3">
    <source>
        <dbReference type="Proteomes" id="UP001266305"/>
    </source>
</evidence>
<gene>
    <name evidence="2" type="ORF">P7K49_034444</name>
</gene>
<accession>A0ABQ9TWI8</accession>
<reference evidence="2 3" key="1">
    <citation type="submission" date="2023-05" db="EMBL/GenBank/DDBJ databases">
        <title>B98-5 Cell Line De Novo Hybrid Assembly: An Optical Mapping Approach.</title>
        <authorList>
            <person name="Kananen K."/>
            <person name="Auerbach J.A."/>
            <person name="Kautto E."/>
            <person name="Blachly J.S."/>
        </authorList>
    </citation>
    <scope>NUCLEOTIDE SEQUENCE [LARGE SCALE GENOMIC DNA]</scope>
    <source>
        <strain evidence="2">B95-8</strain>
        <tissue evidence="2">Cell line</tissue>
    </source>
</reference>
<sequence length="99" mass="10361">MRLRRRAVVLQGFPACSRTPGSRGNPLPDADVGFQGLLAGLYGGAEPGRLSPRPLPPLRSRPGAVRPTRSRALGPRPLGSQTLGAGRVSVRGAVSDGRR</sequence>
<feature type="region of interest" description="Disordered" evidence="1">
    <location>
        <begin position="43"/>
        <end position="99"/>
    </location>
</feature>
<evidence type="ECO:0000256" key="1">
    <source>
        <dbReference type="SAM" id="MobiDB-lite"/>
    </source>
</evidence>
<dbReference type="EMBL" id="JASSZA010000019">
    <property type="protein sequence ID" value="KAK2088537.1"/>
    <property type="molecule type" value="Genomic_DNA"/>
</dbReference>
<organism evidence="2 3">
    <name type="scientific">Saguinus oedipus</name>
    <name type="common">Cotton-top tamarin</name>
    <name type="synonym">Oedipomidas oedipus</name>
    <dbReference type="NCBI Taxonomy" id="9490"/>
    <lineage>
        <taxon>Eukaryota</taxon>
        <taxon>Metazoa</taxon>
        <taxon>Chordata</taxon>
        <taxon>Craniata</taxon>
        <taxon>Vertebrata</taxon>
        <taxon>Euteleostomi</taxon>
        <taxon>Mammalia</taxon>
        <taxon>Eutheria</taxon>
        <taxon>Euarchontoglires</taxon>
        <taxon>Primates</taxon>
        <taxon>Haplorrhini</taxon>
        <taxon>Platyrrhini</taxon>
        <taxon>Cebidae</taxon>
        <taxon>Callitrichinae</taxon>
        <taxon>Saguinus</taxon>
    </lineage>
</organism>
<keyword evidence="3" id="KW-1185">Reference proteome</keyword>
<dbReference type="Proteomes" id="UP001266305">
    <property type="component" value="Unassembled WGS sequence"/>
</dbReference>
<proteinExistence type="predicted"/>